<dbReference type="STRING" id="1188229.GlitD10_2522"/>
<dbReference type="CDD" id="cd00093">
    <property type="entry name" value="HTH_XRE"/>
    <property type="match status" value="1"/>
</dbReference>
<evidence type="ECO:0000259" key="1">
    <source>
        <dbReference type="PROSITE" id="PS50943"/>
    </source>
</evidence>
<protein>
    <recommendedName>
        <fullName evidence="1">HTH cro/C1-type domain-containing protein</fullName>
    </recommendedName>
</protein>
<keyword evidence="3" id="KW-1185">Reference proteome</keyword>
<dbReference type="Proteomes" id="UP000180235">
    <property type="component" value="Chromosome"/>
</dbReference>
<dbReference type="Gene3D" id="1.10.260.40">
    <property type="entry name" value="lambda repressor-like DNA-binding domains"/>
    <property type="match status" value="1"/>
</dbReference>
<sequence length="167" mass="18709">MGEVVCTLELLLHHRGITIAQFAKETGIGYNTLKRLCENPAGVEFATLAKICGALNCGVSQILRYKKNGVFVDDNEWSAVLTGRVILDFMQEKVSEQNSKTQNQTTELNRQINSLMAAHLGRQQADTEAIRGEMLRMTQRAIGRFVELTAGENVAQENQRRQDNRSK</sequence>
<dbReference type="InterPro" id="IPR010982">
    <property type="entry name" value="Lambda_DNA-bd_dom_sf"/>
</dbReference>
<dbReference type="PROSITE" id="PS50943">
    <property type="entry name" value="HTH_CROC1"/>
    <property type="match status" value="1"/>
</dbReference>
<organism evidence="2 3">
    <name type="scientific">Gloeomargarita lithophora Alchichica-D10</name>
    <dbReference type="NCBI Taxonomy" id="1188229"/>
    <lineage>
        <taxon>Bacteria</taxon>
        <taxon>Bacillati</taxon>
        <taxon>Cyanobacteriota</taxon>
        <taxon>Cyanophyceae</taxon>
        <taxon>Gloeomargaritales</taxon>
        <taxon>Gloeomargaritaceae</taxon>
        <taxon>Gloeomargarita</taxon>
    </lineage>
</organism>
<reference evidence="2 3" key="1">
    <citation type="submission" date="2016-10" db="EMBL/GenBank/DDBJ databases">
        <title>Description of Gloeomargarita lithophora gen. nov., sp. nov., a thylakoid-bearing basal-branching cyanobacterium with intracellular carbonates, and proposal for Gloeomargaritales ord. nov.</title>
        <authorList>
            <person name="Moreira D."/>
            <person name="Tavera R."/>
            <person name="Benzerara K."/>
            <person name="Skouri-Panet F."/>
            <person name="Couradeau E."/>
            <person name="Gerard E."/>
            <person name="Loussert C."/>
            <person name="Novelo E."/>
            <person name="Zivanovic Y."/>
            <person name="Lopez-Garcia P."/>
        </authorList>
    </citation>
    <scope>NUCLEOTIDE SEQUENCE [LARGE SCALE GENOMIC DNA]</scope>
    <source>
        <strain evidence="2 3">D10</strain>
    </source>
</reference>
<gene>
    <name evidence="2" type="ORF">GlitD10_2522</name>
</gene>
<dbReference type="InterPro" id="IPR001387">
    <property type="entry name" value="Cro/C1-type_HTH"/>
</dbReference>
<dbReference type="SMART" id="SM00530">
    <property type="entry name" value="HTH_XRE"/>
    <property type="match status" value="1"/>
</dbReference>
<feature type="domain" description="HTH cro/C1-type" evidence="1">
    <location>
        <begin position="8"/>
        <end position="62"/>
    </location>
</feature>
<evidence type="ECO:0000313" key="3">
    <source>
        <dbReference type="Proteomes" id="UP000180235"/>
    </source>
</evidence>
<dbReference type="EMBL" id="CP017675">
    <property type="protein sequence ID" value="APB34859.1"/>
    <property type="molecule type" value="Genomic_DNA"/>
</dbReference>
<dbReference type="AlphaFoldDB" id="A0A1J0AG29"/>
<dbReference type="KEGG" id="glt:GlitD10_2522"/>
<dbReference type="Pfam" id="PF13443">
    <property type="entry name" value="HTH_26"/>
    <property type="match status" value="1"/>
</dbReference>
<dbReference type="OrthoDB" id="3626437at2"/>
<dbReference type="RefSeq" id="WP_071455240.1">
    <property type="nucleotide sequence ID" value="NZ_CP017675.1"/>
</dbReference>
<proteinExistence type="predicted"/>
<dbReference type="GO" id="GO:0003677">
    <property type="term" value="F:DNA binding"/>
    <property type="evidence" value="ECO:0007669"/>
    <property type="project" value="InterPro"/>
</dbReference>
<dbReference type="SUPFAM" id="SSF47413">
    <property type="entry name" value="lambda repressor-like DNA-binding domains"/>
    <property type="match status" value="1"/>
</dbReference>
<evidence type="ECO:0000313" key="2">
    <source>
        <dbReference type="EMBL" id="APB34859.1"/>
    </source>
</evidence>
<accession>A0A1J0AG29</accession>
<name>A0A1J0AG29_9CYAN</name>